<proteinExistence type="predicted"/>
<accession>A0ABQ8KS68</accession>
<sequence>MRTRYRRFRSPLCWKERAWPNARMAILILGMRVQLGIASPLRPLDPNERTKAARRMQMWVLVTETGSLGAFRTVSLRNRTPTQTRSAFCSDMLGCTAGQNSLYAKSPGHACGPWQTRRMAP</sequence>
<dbReference type="EMBL" id="JADCUA010000003">
    <property type="protein sequence ID" value="KAH9841399.1"/>
    <property type="molecule type" value="Genomic_DNA"/>
</dbReference>
<organism evidence="1 2">
    <name type="scientific">Rhodofomes roseus</name>
    <dbReference type="NCBI Taxonomy" id="34475"/>
    <lineage>
        <taxon>Eukaryota</taxon>
        <taxon>Fungi</taxon>
        <taxon>Dikarya</taxon>
        <taxon>Basidiomycota</taxon>
        <taxon>Agaricomycotina</taxon>
        <taxon>Agaricomycetes</taxon>
        <taxon>Polyporales</taxon>
        <taxon>Rhodofomes</taxon>
    </lineage>
</organism>
<evidence type="ECO:0008006" key="3">
    <source>
        <dbReference type="Google" id="ProtNLM"/>
    </source>
</evidence>
<dbReference type="GeneID" id="71998582"/>
<evidence type="ECO:0000313" key="1">
    <source>
        <dbReference type="EMBL" id="KAH9841399.1"/>
    </source>
</evidence>
<keyword evidence="2" id="KW-1185">Reference proteome</keyword>
<comment type="caution">
    <text evidence="1">The sequence shown here is derived from an EMBL/GenBank/DDBJ whole genome shotgun (WGS) entry which is preliminary data.</text>
</comment>
<evidence type="ECO:0000313" key="2">
    <source>
        <dbReference type="Proteomes" id="UP000814176"/>
    </source>
</evidence>
<protein>
    <recommendedName>
        <fullName evidence="3">Secreted protein</fullName>
    </recommendedName>
</protein>
<dbReference type="Proteomes" id="UP000814176">
    <property type="component" value="Unassembled WGS sequence"/>
</dbReference>
<gene>
    <name evidence="1" type="ORF">C8Q71DRAFT_327765</name>
</gene>
<name>A0ABQ8KS68_9APHY</name>
<reference evidence="1 2" key="1">
    <citation type="journal article" date="2021" name="Environ. Microbiol.">
        <title>Gene family expansions and transcriptome signatures uncover fungal adaptations to wood decay.</title>
        <authorList>
            <person name="Hage H."/>
            <person name="Miyauchi S."/>
            <person name="Viragh M."/>
            <person name="Drula E."/>
            <person name="Min B."/>
            <person name="Chaduli D."/>
            <person name="Navarro D."/>
            <person name="Favel A."/>
            <person name="Norest M."/>
            <person name="Lesage-Meessen L."/>
            <person name="Balint B."/>
            <person name="Merenyi Z."/>
            <person name="de Eugenio L."/>
            <person name="Morin E."/>
            <person name="Martinez A.T."/>
            <person name="Baldrian P."/>
            <person name="Stursova M."/>
            <person name="Martinez M.J."/>
            <person name="Novotny C."/>
            <person name="Magnuson J.K."/>
            <person name="Spatafora J.W."/>
            <person name="Maurice S."/>
            <person name="Pangilinan J."/>
            <person name="Andreopoulos W."/>
            <person name="LaButti K."/>
            <person name="Hundley H."/>
            <person name="Na H."/>
            <person name="Kuo A."/>
            <person name="Barry K."/>
            <person name="Lipzen A."/>
            <person name="Henrissat B."/>
            <person name="Riley R."/>
            <person name="Ahrendt S."/>
            <person name="Nagy L.G."/>
            <person name="Grigoriev I.V."/>
            <person name="Martin F."/>
            <person name="Rosso M.N."/>
        </authorList>
    </citation>
    <scope>NUCLEOTIDE SEQUENCE [LARGE SCALE GENOMIC DNA]</scope>
    <source>
        <strain evidence="1 2">CIRM-BRFM 1785</strain>
    </source>
</reference>
<dbReference type="RefSeq" id="XP_047782698.1">
    <property type="nucleotide sequence ID" value="XM_047917850.1"/>
</dbReference>